<protein>
    <submittedName>
        <fullName evidence="3">Unplaced genomic scaffold K443scaffold_127, whole genome shotgun sequence</fullName>
    </submittedName>
</protein>
<dbReference type="HOGENOM" id="CLU_956667_0_0_1"/>
<feature type="region of interest" description="Disordered" evidence="1">
    <location>
        <begin position="248"/>
        <end position="284"/>
    </location>
</feature>
<evidence type="ECO:0000313" key="4">
    <source>
        <dbReference type="Proteomes" id="UP000054477"/>
    </source>
</evidence>
<evidence type="ECO:0000256" key="1">
    <source>
        <dbReference type="SAM" id="MobiDB-lite"/>
    </source>
</evidence>
<keyword evidence="2" id="KW-0732">Signal</keyword>
<dbReference type="EMBL" id="KN838662">
    <property type="protein sequence ID" value="KIJ98745.1"/>
    <property type="molecule type" value="Genomic_DNA"/>
</dbReference>
<evidence type="ECO:0000313" key="3">
    <source>
        <dbReference type="EMBL" id="KIJ98745.1"/>
    </source>
</evidence>
<dbReference type="STRING" id="1095629.A0A0C9X0U0"/>
<feature type="compositionally biased region" description="Low complexity" evidence="1">
    <location>
        <begin position="254"/>
        <end position="264"/>
    </location>
</feature>
<dbReference type="Gene3D" id="1.10.472.10">
    <property type="entry name" value="Cyclin-like"/>
    <property type="match status" value="1"/>
</dbReference>
<dbReference type="AlphaFoldDB" id="A0A0C9X0U0"/>
<accession>A0A0C9X0U0</accession>
<proteinExistence type="predicted"/>
<name>A0A0C9X0U0_9AGAR</name>
<dbReference type="OrthoDB" id="3039382at2759"/>
<feature type="chain" id="PRO_5002206154" evidence="2">
    <location>
        <begin position="18"/>
        <end position="298"/>
    </location>
</feature>
<gene>
    <name evidence="3" type="ORF">K443DRAFT_103471</name>
</gene>
<keyword evidence="4" id="KW-1185">Reference proteome</keyword>
<dbReference type="CDD" id="cd20557">
    <property type="entry name" value="CYCLIN_ScPCL1-like"/>
    <property type="match status" value="1"/>
</dbReference>
<reference evidence="3 4" key="1">
    <citation type="submission" date="2014-04" db="EMBL/GenBank/DDBJ databases">
        <authorList>
            <consortium name="DOE Joint Genome Institute"/>
            <person name="Kuo A."/>
            <person name="Kohler A."/>
            <person name="Nagy L.G."/>
            <person name="Floudas D."/>
            <person name="Copeland A."/>
            <person name="Barry K.W."/>
            <person name="Cichocki N."/>
            <person name="Veneault-Fourrey C."/>
            <person name="LaButti K."/>
            <person name="Lindquist E.A."/>
            <person name="Lipzen A."/>
            <person name="Lundell T."/>
            <person name="Morin E."/>
            <person name="Murat C."/>
            <person name="Sun H."/>
            <person name="Tunlid A."/>
            <person name="Henrissat B."/>
            <person name="Grigoriev I.V."/>
            <person name="Hibbett D.S."/>
            <person name="Martin F."/>
            <person name="Nordberg H.P."/>
            <person name="Cantor M.N."/>
            <person name="Hua S.X."/>
        </authorList>
    </citation>
    <scope>NUCLEOTIDE SEQUENCE [LARGE SCALE GENOMIC DNA]</scope>
    <source>
        <strain evidence="3 4">LaAM-08-1</strain>
    </source>
</reference>
<sequence length="298" mass="33229">MISIQLIILFLIHLLSAVELPAHLTPHKVSNTMPTAELSTLAIDASPFFDISSCPYIITDVTKPLPNILLKYEHSQDPFFGLRDIAELCTSYLVKTFGCSEESDTSRFLRQPCLPIFIAKLVYRTDVPNSVVSATLILLQRFHARLPADFLGFSGHRLFLAAFIIAAQEFCECDIGSVSEAKTRSATYWSELSQFPERDIDDIHGQLFDELEGNVTVYPSYGVSLEKMRDRTVKVNLDAQWTVPDYPEKESSLDDLSLASSGDSRGWSTPSTAESVAPPKATRSVRKKIASIFKTKRS</sequence>
<reference evidence="4" key="2">
    <citation type="submission" date="2015-01" db="EMBL/GenBank/DDBJ databases">
        <title>Evolutionary Origins and Diversification of the Mycorrhizal Mutualists.</title>
        <authorList>
            <consortium name="DOE Joint Genome Institute"/>
            <consortium name="Mycorrhizal Genomics Consortium"/>
            <person name="Kohler A."/>
            <person name="Kuo A."/>
            <person name="Nagy L.G."/>
            <person name="Floudas D."/>
            <person name="Copeland A."/>
            <person name="Barry K.W."/>
            <person name="Cichocki N."/>
            <person name="Veneault-Fourrey C."/>
            <person name="LaButti K."/>
            <person name="Lindquist E.A."/>
            <person name="Lipzen A."/>
            <person name="Lundell T."/>
            <person name="Morin E."/>
            <person name="Murat C."/>
            <person name="Riley R."/>
            <person name="Ohm R."/>
            <person name="Sun H."/>
            <person name="Tunlid A."/>
            <person name="Henrissat B."/>
            <person name="Grigoriev I.V."/>
            <person name="Hibbett D.S."/>
            <person name="Martin F."/>
        </authorList>
    </citation>
    <scope>NUCLEOTIDE SEQUENCE [LARGE SCALE GENOMIC DNA]</scope>
    <source>
        <strain evidence="4">LaAM-08-1</strain>
    </source>
</reference>
<organism evidence="3 4">
    <name type="scientific">Laccaria amethystina LaAM-08-1</name>
    <dbReference type="NCBI Taxonomy" id="1095629"/>
    <lineage>
        <taxon>Eukaryota</taxon>
        <taxon>Fungi</taxon>
        <taxon>Dikarya</taxon>
        <taxon>Basidiomycota</taxon>
        <taxon>Agaricomycotina</taxon>
        <taxon>Agaricomycetes</taxon>
        <taxon>Agaricomycetidae</taxon>
        <taxon>Agaricales</taxon>
        <taxon>Agaricineae</taxon>
        <taxon>Hydnangiaceae</taxon>
        <taxon>Laccaria</taxon>
    </lineage>
</organism>
<dbReference type="Proteomes" id="UP000054477">
    <property type="component" value="Unassembled WGS sequence"/>
</dbReference>
<evidence type="ECO:0000256" key="2">
    <source>
        <dbReference type="SAM" id="SignalP"/>
    </source>
</evidence>
<feature type="signal peptide" evidence="2">
    <location>
        <begin position="1"/>
        <end position="17"/>
    </location>
</feature>